<dbReference type="InterPro" id="IPR039776">
    <property type="entry name" value="Pds5"/>
</dbReference>
<dbReference type="GO" id="GO:0006281">
    <property type="term" value="P:DNA repair"/>
    <property type="evidence" value="ECO:0007669"/>
    <property type="project" value="TreeGrafter"/>
</dbReference>
<keyword evidence="4" id="KW-0539">Nucleus</keyword>
<evidence type="ECO:0000256" key="3">
    <source>
        <dbReference type="ARBA" id="ARBA00022776"/>
    </source>
</evidence>
<accession>A0A7R9EDT1</accession>
<name>A0A7R9EDT1_9NEOP</name>
<evidence type="ECO:0000256" key="1">
    <source>
        <dbReference type="ARBA" id="ARBA00004123"/>
    </source>
</evidence>
<dbReference type="CDD" id="cd19953">
    <property type="entry name" value="PDS5"/>
    <property type="match status" value="1"/>
</dbReference>
<evidence type="ECO:0000313" key="6">
    <source>
        <dbReference type="EMBL" id="CAD7430755.1"/>
    </source>
</evidence>
<dbReference type="PANTHER" id="PTHR12663:SF0">
    <property type="entry name" value="PRECOCIOUS DISSOCIATION OF SISTERS 5, ISOFORM A"/>
    <property type="match status" value="1"/>
</dbReference>
<dbReference type="Pfam" id="PF20168">
    <property type="entry name" value="PDS5"/>
    <property type="match status" value="2"/>
</dbReference>
<proteinExistence type="predicted"/>
<reference evidence="6" key="1">
    <citation type="submission" date="2020-11" db="EMBL/GenBank/DDBJ databases">
        <authorList>
            <person name="Tran Van P."/>
        </authorList>
    </citation>
    <scope>NUCLEOTIDE SEQUENCE</scope>
</reference>
<sequence length="579" mass="66155">MPHEIVYPAGCRAVTDDLGPDELIRRLKTLAHTLQAMGQDEGMYQQYIPLALHLAEDHFLLHQSRDVQLLIACCIADVLRVYAPEAPYKDPEQVKKPNLSFTGDKNKLVLPNIAASDEHSGKVKSFMLDVLCPLITEADVVSNELLDIILMNIVEPNKSQRKNAYLLAKELVVKCSGVLESYIQAFFNHVLILGKEDKALGICGKVYDLIYELNHICPSVLLSVLPQLEVKLKSSQDQERLGAVALLARMFSEKDSHLALHHQQLWRAFLGRFNDITVAIRIKCVQYSMHFLLNHPELRKDITETLKLRQHDGEENVRYEVVMAIVTTARRDFEVVSDSEDLLEFVKERTLDKKFKIRKEAMSGLALIYKKHLNDADVPQATKKAVTWIKDKILHGYYMTGMEDRLLVERLLNTCLVPFTLPAEERMKKLYHLLGTIDDNATKAFIELQKHQLAVRRCVAEWIELHRRPKSAERDKDIVNKTIVLSKFLPEPVKAQEFLTKFSSHLFGDNILLIGMETIVRPDVACKECAEATSLVLKKLGQPVMTNLYYNTVKMLLERVSSVMIDHESLKVRYNKPNN</sequence>
<dbReference type="GO" id="GO:0051301">
    <property type="term" value="P:cell division"/>
    <property type="evidence" value="ECO:0007669"/>
    <property type="project" value="UniProtKB-KW"/>
</dbReference>
<evidence type="ECO:0000256" key="4">
    <source>
        <dbReference type="ARBA" id="ARBA00023242"/>
    </source>
</evidence>
<dbReference type="AlphaFoldDB" id="A0A7R9EDT1"/>
<protein>
    <submittedName>
        <fullName evidence="6">Uncharacterized protein</fullName>
    </submittedName>
</protein>
<comment type="subcellular location">
    <subcellularLocation>
        <location evidence="1">Nucleus</location>
    </subcellularLocation>
</comment>
<dbReference type="Gene3D" id="1.25.10.10">
    <property type="entry name" value="Leucine-rich Repeat Variant"/>
    <property type="match status" value="1"/>
</dbReference>
<dbReference type="SUPFAM" id="SSF48371">
    <property type="entry name" value="ARM repeat"/>
    <property type="match status" value="1"/>
</dbReference>
<keyword evidence="3" id="KW-0498">Mitosis</keyword>
<dbReference type="InterPro" id="IPR016024">
    <property type="entry name" value="ARM-type_fold"/>
</dbReference>
<keyword evidence="5" id="KW-0131">Cell cycle</keyword>
<organism evidence="6">
    <name type="scientific">Timema monikensis</name>
    <dbReference type="NCBI Taxonomy" id="170555"/>
    <lineage>
        <taxon>Eukaryota</taxon>
        <taxon>Metazoa</taxon>
        <taxon>Ecdysozoa</taxon>
        <taxon>Arthropoda</taxon>
        <taxon>Hexapoda</taxon>
        <taxon>Insecta</taxon>
        <taxon>Pterygota</taxon>
        <taxon>Neoptera</taxon>
        <taxon>Polyneoptera</taxon>
        <taxon>Phasmatodea</taxon>
        <taxon>Timematodea</taxon>
        <taxon>Timematoidea</taxon>
        <taxon>Timematidae</taxon>
        <taxon>Timema</taxon>
    </lineage>
</organism>
<gene>
    <name evidence="6" type="ORF">TMSB3V08_LOCUS7505</name>
</gene>
<dbReference type="GO" id="GO:0007064">
    <property type="term" value="P:mitotic sister chromatid cohesion"/>
    <property type="evidence" value="ECO:0007669"/>
    <property type="project" value="InterPro"/>
</dbReference>
<dbReference type="GO" id="GO:0000785">
    <property type="term" value="C:chromatin"/>
    <property type="evidence" value="ECO:0007669"/>
    <property type="project" value="TreeGrafter"/>
</dbReference>
<dbReference type="InterPro" id="IPR011989">
    <property type="entry name" value="ARM-like"/>
</dbReference>
<evidence type="ECO:0000256" key="2">
    <source>
        <dbReference type="ARBA" id="ARBA00022618"/>
    </source>
</evidence>
<dbReference type="PANTHER" id="PTHR12663">
    <property type="entry name" value="ANDROGEN INDUCED INHIBITOR OF PROLIFERATION AS3 / PDS5-RELATED"/>
    <property type="match status" value="1"/>
</dbReference>
<dbReference type="GO" id="GO:0005634">
    <property type="term" value="C:nucleus"/>
    <property type="evidence" value="ECO:0007669"/>
    <property type="project" value="UniProtKB-SubCell"/>
</dbReference>
<keyword evidence="2" id="KW-0132">Cell division</keyword>
<dbReference type="EMBL" id="OB794628">
    <property type="protein sequence ID" value="CAD7430755.1"/>
    <property type="molecule type" value="Genomic_DNA"/>
</dbReference>
<evidence type="ECO:0000256" key="5">
    <source>
        <dbReference type="ARBA" id="ARBA00023306"/>
    </source>
</evidence>